<comment type="caution">
    <text evidence="1">The sequence shown here is derived from an EMBL/GenBank/DDBJ whole genome shotgun (WGS) entry which is preliminary data.</text>
</comment>
<evidence type="ECO:0000313" key="1">
    <source>
        <dbReference type="EMBL" id="KAK3740382.1"/>
    </source>
</evidence>
<sequence length="68" mass="7891">MVHILEKTRTAQINAFLSWCPEKPLLTKMSILVTGLTHWSITPTSPRHPLVYDIHYFDTHWSMTPTSL</sequence>
<evidence type="ECO:0000313" key="2">
    <source>
        <dbReference type="Proteomes" id="UP001283361"/>
    </source>
</evidence>
<dbReference type="EMBL" id="JAWDGP010006471">
    <property type="protein sequence ID" value="KAK3740382.1"/>
    <property type="molecule type" value="Genomic_DNA"/>
</dbReference>
<proteinExistence type="predicted"/>
<name>A0AAE1CVZ5_9GAST</name>
<gene>
    <name evidence="1" type="ORF">RRG08_004318</name>
</gene>
<reference evidence="1" key="1">
    <citation type="journal article" date="2023" name="G3 (Bethesda)">
        <title>A reference genome for the long-term kleptoplast-retaining sea slug Elysia crispata morphotype clarki.</title>
        <authorList>
            <person name="Eastman K.E."/>
            <person name="Pendleton A.L."/>
            <person name="Shaikh M.A."/>
            <person name="Suttiyut T."/>
            <person name="Ogas R."/>
            <person name="Tomko P."/>
            <person name="Gavelis G."/>
            <person name="Widhalm J.R."/>
            <person name="Wisecaver J.H."/>
        </authorList>
    </citation>
    <scope>NUCLEOTIDE SEQUENCE</scope>
    <source>
        <strain evidence="1">ECLA1</strain>
    </source>
</reference>
<dbReference type="Proteomes" id="UP001283361">
    <property type="component" value="Unassembled WGS sequence"/>
</dbReference>
<organism evidence="1 2">
    <name type="scientific">Elysia crispata</name>
    <name type="common">lettuce slug</name>
    <dbReference type="NCBI Taxonomy" id="231223"/>
    <lineage>
        <taxon>Eukaryota</taxon>
        <taxon>Metazoa</taxon>
        <taxon>Spiralia</taxon>
        <taxon>Lophotrochozoa</taxon>
        <taxon>Mollusca</taxon>
        <taxon>Gastropoda</taxon>
        <taxon>Heterobranchia</taxon>
        <taxon>Euthyneura</taxon>
        <taxon>Panpulmonata</taxon>
        <taxon>Sacoglossa</taxon>
        <taxon>Placobranchoidea</taxon>
        <taxon>Plakobranchidae</taxon>
        <taxon>Elysia</taxon>
    </lineage>
</organism>
<accession>A0AAE1CVZ5</accession>
<dbReference type="AlphaFoldDB" id="A0AAE1CVZ5"/>
<protein>
    <submittedName>
        <fullName evidence="1">Uncharacterized protein</fullName>
    </submittedName>
</protein>
<keyword evidence="2" id="KW-1185">Reference proteome</keyword>